<feature type="region of interest" description="Disordered" evidence="1">
    <location>
        <begin position="123"/>
        <end position="144"/>
    </location>
</feature>
<dbReference type="Proteomes" id="UP000789831">
    <property type="component" value="Unassembled WGS sequence"/>
</dbReference>
<comment type="caution">
    <text evidence="2">The sequence shown here is derived from an EMBL/GenBank/DDBJ whole genome shotgun (WGS) entry which is preliminary data.</text>
</comment>
<evidence type="ECO:0000256" key="1">
    <source>
        <dbReference type="SAM" id="MobiDB-lite"/>
    </source>
</evidence>
<proteinExistence type="predicted"/>
<dbReference type="OrthoDB" id="2443382at2759"/>
<organism evidence="2 3">
    <name type="scientific">Ambispora gerdemannii</name>
    <dbReference type="NCBI Taxonomy" id="144530"/>
    <lineage>
        <taxon>Eukaryota</taxon>
        <taxon>Fungi</taxon>
        <taxon>Fungi incertae sedis</taxon>
        <taxon>Mucoromycota</taxon>
        <taxon>Glomeromycotina</taxon>
        <taxon>Glomeromycetes</taxon>
        <taxon>Archaeosporales</taxon>
        <taxon>Ambisporaceae</taxon>
        <taxon>Ambispora</taxon>
    </lineage>
</organism>
<keyword evidence="3" id="KW-1185">Reference proteome</keyword>
<dbReference type="AlphaFoldDB" id="A0A9N9AMP0"/>
<feature type="region of interest" description="Disordered" evidence="1">
    <location>
        <begin position="532"/>
        <end position="564"/>
    </location>
</feature>
<protein>
    <submittedName>
        <fullName evidence="2">2948_t:CDS:1</fullName>
    </submittedName>
</protein>
<feature type="compositionally biased region" description="Basic and acidic residues" evidence="1">
    <location>
        <begin position="555"/>
        <end position="564"/>
    </location>
</feature>
<dbReference type="EMBL" id="CAJVPL010000893">
    <property type="protein sequence ID" value="CAG8538379.1"/>
    <property type="molecule type" value="Genomic_DNA"/>
</dbReference>
<reference evidence="2" key="1">
    <citation type="submission" date="2021-06" db="EMBL/GenBank/DDBJ databases">
        <authorList>
            <person name="Kallberg Y."/>
            <person name="Tangrot J."/>
            <person name="Rosling A."/>
        </authorList>
    </citation>
    <scope>NUCLEOTIDE SEQUENCE</scope>
    <source>
        <strain evidence="2">MT106</strain>
    </source>
</reference>
<accession>A0A9N9AMP0</accession>
<gene>
    <name evidence="2" type="ORF">AGERDE_LOCUS6061</name>
</gene>
<name>A0A9N9AMP0_9GLOM</name>
<sequence length="564" mass="65835">MAYVEVLKEILSTGFNANKFFKKTEFTYIQKKRAEEALFDALEAIVSENGEQAVKAQKLIANFSEVVNSATALGFWNVLRIREEKVNTQTAQIILQEKEEQNACQIRSNMLNEHIQVLERKRRNADDYGEGLSTPPTKDFSSDSDSEIISVSLTNIFLETSVELERIPDQTAESDAPRIPPPRQAQIQFNSEDNDLYYQYENENASAEVQDLIAKMKNVDHRLFEYRIVNLSEKSLVDPINKVFSDDDKKRMRKFWEVVKSIKPLIDKYALAVEVKPELVFDDYVELSSTKIIFKIPFEDEFDFKKHYDMLWVQDIYQRFIFLFASSFNMLRDANTLEIAYRESFVNPIIPKAFEDMNDKISGEIESALRKQHRNQTKGQKPRVMLGSNHDGILKIYMNASEIEIGFLEVVGNAMVVDLKKCREDLEKLFKVMQLSIFYQRQHQLRRNATEEQLDCLQSFGVFVFQRETTIYTMHRYKGGLHIVDILTNFTIPDNKDQAYVLDEIVEKVYFFKSRVMDYYLKLQEISRKAQKYTPSNENPLEASPAKKKQLQNESRIEEIIPKK</sequence>
<evidence type="ECO:0000313" key="3">
    <source>
        <dbReference type="Proteomes" id="UP000789831"/>
    </source>
</evidence>
<evidence type="ECO:0000313" key="2">
    <source>
        <dbReference type="EMBL" id="CAG8538379.1"/>
    </source>
</evidence>